<keyword evidence="1" id="KW-0812">Transmembrane</keyword>
<keyword evidence="1" id="KW-1133">Transmembrane helix</keyword>
<dbReference type="Pfam" id="PF07670">
    <property type="entry name" value="Gate"/>
    <property type="match status" value="2"/>
</dbReference>
<reference evidence="3 4" key="1">
    <citation type="journal article" date="2021" name="Microbiol. Spectr.">
        <title>A Single Bacterium Capable of Oxidation and Reduction of Iron at Circumneutral pH.</title>
        <authorList>
            <person name="Kato S."/>
            <person name="Ohkuma M."/>
        </authorList>
    </citation>
    <scope>NUCLEOTIDE SEQUENCE [LARGE SCALE GENOMIC DNA]</scope>
    <source>
        <strain evidence="3 4">MIZ03</strain>
    </source>
</reference>
<evidence type="ECO:0000313" key="3">
    <source>
        <dbReference type="EMBL" id="BCO26006.1"/>
    </source>
</evidence>
<feature type="transmembrane region" description="Helical" evidence="1">
    <location>
        <begin position="460"/>
        <end position="482"/>
    </location>
</feature>
<evidence type="ECO:0000256" key="1">
    <source>
        <dbReference type="SAM" id="Phobius"/>
    </source>
</evidence>
<dbReference type="PANTHER" id="PTHR43185:SF1">
    <property type="entry name" value="FE(2+) TRANSPORTER FEOB"/>
    <property type="match status" value="1"/>
</dbReference>
<feature type="transmembrane region" description="Helical" evidence="1">
    <location>
        <begin position="627"/>
        <end position="646"/>
    </location>
</feature>
<feature type="transmembrane region" description="Helical" evidence="1">
    <location>
        <begin position="385"/>
        <end position="406"/>
    </location>
</feature>
<dbReference type="Gene3D" id="3.40.50.300">
    <property type="entry name" value="P-loop containing nucleotide triphosphate hydrolases"/>
    <property type="match status" value="1"/>
</dbReference>
<keyword evidence="1" id="KW-0472">Membrane</keyword>
<feature type="transmembrane region" description="Helical" evidence="1">
    <location>
        <begin position="546"/>
        <end position="569"/>
    </location>
</feature>
<dbReference type="Pfam" id="PF02421">
    <property type="entry name" value="FeoB_N"/>
    <property type="match status" value="1"/>
</dbReference>
<evidence type="ECO:0000313" key="4">
    <source>
        <dbReference type="Proteomes" id="UP000824366"/>
    </source>
</evidence>
<organism evidence="3 4">
    <name type="scientific">Rhodoferax lithotrophicus</name>
    <dbReference type="NCBI Taxonomy" id="2798804"/>
    <lineage>
        <taxon>Bacteria</taxon>
        <taxon>Pseudomonadati</taxon>
        <taxon>Pseudomonadota</taxon>
        <taxon>Betaproteobacteria</taxon>
        <taxon>Burkholderiales</taxon>
        <taxon>Comamonadaceae</taxon>
        <taxon>Rhodoferax</taxon>
    </lineage>
</organism>
<feature type="transmembrane region" description="Helical" evidence="1">
    <location>
        <begin position="426"/>
        <end position="448"/>
    </location>
</feature>
<feature type="domain" description="FeoB-type G" evidence="2">
    <location>
        <begin position="24"/>
        <end position="205"/>
    </location>
</feature>
<feature type="transmembrane region" description="Helical" evidence="1">
    <location>
        <begin position="330"/>
        <end position="353"/>
    </location>
</feature>
<feature type="transmembrane region" description="Helical" evidence="1">
    <location>
        <begin position="658"/>
        <end position="686"/>
    </location>
</feature>
<feature type="transmembrane region" description="Helical" evidence="1">
    <location>
        <begin position="581"/>
        <end position="600"/>
    </location>
</feature>
<feature type="transmembrane region" description="Helical" evidence="1">
    <location>
        <begin position="488"/>
        <end position="509"/>
    </location>
</feature>
<dbReference type="SUPFAM" id="SSF52540">
    <property type="entry name" value="P-loop containing nucleoside triphosphate hydrolases"/>
    <property type="match status" value="1"/>
</dbReference>
<proteinExistence type="predicted"/>
<dbReference type="InterPro" id="IPR027417">
    <property type="entry name" value="P-loop_NTPase"/>
</dbReference>
<protein>
    <submittedName>
        <fullName evidence="3">Fe(2+) transporter FeoB</fullName>
    </submittedName>
</protein>
<accession>A0ABN6D1W2</accession>
<dbReference type="PROSITE" id="PS51711">
    <property type="entry name" value="G_FEOB"/>
    <property type="match status" value="1"/>
</dbReference>
<dbReference type="Proteomes" id="UP000824366">
    <property type="component" value="Chromosome"/>
</dbReference>
<dbReference type="InterPro" id="IPR011642">
    <property type="entry name" value="Gate_dom"/>
</dbReference>
<dbReference type="InterPro" id="IPR050860">
    <property type="entry name" value="FeoB_GTPase"/>
</dbReference>
<evidence type="ECO:0000259" key="2">
    <source>
        <dbReference type="PROSITE" id="PS51711"/>
    </source>
</evidence>
<sequence>MKSTSPTTTHTVAVHHPLLRGARRLRIALVGLPGSGKTTLFDAVSSTAPQQGELTDTHRVYRACTVQIGLDEASVVALPSLSSVHHLQHDDLSTLKFLLWGNDRPPITAHESSAPPAPFEPPDLIIQVVDATQLQSHLELTLELSQLGRPMVLALNHMDTVRRKGLHINQRALGTLLGIPVVPISALLGQGIAELFNTAVATARQGICQLPQAPNRHIANSLEPLSQALTQPGIDTAFRVPHQLLLLLFASGHAYFERELQEHFAARMPDLQALREAAGQGLPRPLAEEIRADGHHRAATLYEAAMRPGPLEPERNWRFWLDTFLLHPQWGLLASLWVFAGVLFVVFEVSGWIDSQTTQRLIEATSHWQPQTTLGVVERAILDGFIGLTGIVVPYMLPLLLLLIALEEIGLMQRMAFVLDRGFHKIGLHGGVAVPFLLGLGCNVPAISAVARNSSGRERLIASVLITFVPCSARSAIILAVAGKYLGVWGVLGVYALTLLLLSAMGLLLSHQHREVGPGQVQDIPPYTLPNWHAMLRETWARSSDVLTIVTPLLVGGSVVLALLGHFGADATINALLTPLTSWWLDLPLVLGLPLLFGVLRKELSLLMIFQALGTQEIDAVLSTEQILTLLVFITFYVPCISTFAVMNKTLGRAKAWFSVMLSVGVAMLLGALVQIIHFLLVMAGLP</sequence>
<dbReference type="EMBL" id="AP024238">
    <property type="protein sequence ID" value="BCO26006.1"/>
    <property type="molecule type" value="Genomic_DNA"/>
</dbReference>
<dbReference type="InterPro" id="IPR030389">
    <property type="entry name" value="G_FEOB_dom"/>
</dbReference>
<dbReference type="PANTHER" id="PTHR43185">
    <property type="entry name" value="FERROUS IRON TRANSPORT PROTEIN B"/>
    <property type="match status" value="1"/>
</dbReference>
<keyword evidence="4" id="KW-1185">Reference proteome</keyword>
<gene>
    <name evidence="3" type="ORF">MIZ03_0885</name>
</gene>
<dbReference type="RefSeq" id="WP_223908801.1">
    <property type="nucleotide sequence ID" value="NZ_AP024238.1"/>
</dbReference>
<name>A0ABN6D1W2_9BURK</name>